<evidence type="ECO:0000313" key="2">
    <source>
        <dbReference type="WBParaSite" id="ES5_v2.g21262.t1"/>
    </source>
</evidence>
<dbReference type="Proteomes" id="UP000887579">
    <property type="component" value="Unplaced"/>
</dbReference>
<accession>A0AC34FUZ7</accession>
<organism evidence="1 2">
    <name type="scientific">Panagrolaimus sp. ES5</name>
    <dbReference type="NCBI Taxonomy" id="591445"/>
    <lineage>
        <taxon>Eukaryota</taxon>
        <taxon>Metazoa</taxon>
        <taxon>Ecdysozoa</taxon>
        <taxon>Nematoda</taxon>
        <taxon>Chromadorea</taxon>
        <taxon>Rhabditida</taxon>
        <taxon>Tylenchina</taxon>
        <taxon>Panagrolaimomorpha</taxon>
        <taxon>Panagrolaimoidea</taxon>
        <taxon>Panagrolaimidae</taxon>
        <taxon>Panagrolaimus</taxon>
    </lineage>
</organism>
<sequence>MNSKAVYGSEWRPKLYQIFSINALCGSLLYQRGTWKSSQNLMNIGKRFFHTAQNHHLLIRQKTNTDVQLRAHERSVTLTDCAFSKIDVSQLAANRPSEDYHSTATCLSSNEHLIGVFGGHGGASCSRHVSAKLFDYLCSSVLEKHIIKNLPLKERLQWLFSSGAHRLPSFVKEQHIRNVQKFFDRFKSDLDFKSVRKAIQAAFIALDDDISQGAMPDNVGRVDRIARSRSFVTVAYLKKCHLPVGNIGDSVAVLDSRLLGELCSLRAFGDVKWAEQRVVLEPHSVLPPHGSYIREKRYFGGLTAVRHYRSSINEPKRTYRIEEDVKIYDPEEFRRMALYYYNQQPRDLTQAAEKVWRVAAFSVKDYLYDLRYSVTNHKALGMLCDIIVKNHPDKVVAVDLKAAWLTANIFFFVDKLKEIDYLVVKPQIDNFVNEIKIGKYRKFGIQNIPQTDEYIVDFCGKSRLPLINIC</sequence>
<name>A0AC34FUZ7_9BILA</name>
<evidence type="ECO:0000313" key="1">
    <source>
        <dbReference type="Proteomes" id="UP000887579"/>
    </source>
</evidence>
<reference evidence="2" key="1">
    <citation type="submission" date="2022-11" db="UniProtKB">
        <authorList>
            <consortium name="WormBaseParasite"/>
        </authorList>
    </citation>
    <scope>IDENTIFICATION</scope>
</reference>
<proteinExistence type="predicted"/>
<dbReference type="WBParaSite" id="ES5_v2.g21262.t1">
    <property type="protein sequence ID" value="ES5_v2.g21262.t1"/>
    <property type="gene ID" value="ES5_v2.g21262"/>
</dbReference>
<protein>
    <submittedName>
        <fullName evidence="2">PPM-type phosphatase domain-containing protein</fullName>
    </submittedName>
</protein>